<evidence type="ECO:0000256" key="7">
    <source>
        <dbReference type="RuleBase" id="RU000477"/>
    </source>
</evidence>
<dbReference type="STRING" id="44252.DJ90_904"/>
<dbReference type="GeneID" id="77011654"/>
<comment type="subcellular location">
    <subcellularLocation>
        <location evidence="1">Membrane</location>
        <topology evidence="1">Multi-pass membrane protein</topology>
    </subcellularLocation>
</comment>
<dbReference type="InterPro" id="IPR022357">
    <property type="entry name" value="MIP_CS"/>
</dbReference>
<dbReference type="OrthoDB" id="9807293at2"/>
<feature type="transmembrane region" description="Helical" evidence="8">
    <location>
        <begin position="143"/>
        <end position="164"/>
    </location>
</feature>
<feature type="transmembrane region" description="Helical" evidence="8">
    <location>
        <begin position="176"/>
        <end position="196"/>
    </location>
</feature>
<keyword evidence="4 7" id="KW-0812">Transmembrane</keyword>
<evidence type="ECO:0000256" key="3">
    <source>
        <dbReference type="ARBA" id="ARBA00022448"/>
    </source>
</evidence>
<dbReference type="AlphaFoldDB" id="A0A091A2P8"/>
<feature type="transmembrane region" description="Helical" evidence="8">
    <location>
        <begin position="84"/>
        <end position="106"/>
    </location>
</feature>
<dbReference type="InterPro" id="IPR023271">
    <property type="entry name" value="Aquaporin-like"/>
</dbReference>
<comment type="caution">
    <text evidence="9">The sequence shown here is derived from an EMBL/GenBank/DDBJ whole genome shotgun (WGS) entry which is preliminary data.</text>
</comment>
<evidence type="ECO:0000313" key="9">
    <source>
        <dbReference type="EMBL" id="KFN10556.1"/>
    </source>
</evidence>
<dbReference type="CDD" id="cd00333">
    <property type="entry name" value="MIP"/>
    <property type="match status" value="1"/>
</dbReference>
<keyword evidence="3 7" id="KW-0813">Transport</keyword>
<dbReference type="GO" id="GO:0015254">
    <property type="term" value="F:glycerol channel activity"/>
    <property type="evidence" value="ECO:0007669"/>
    <property type="project" value="TreeGrafter"/>
</dbReference>
<dbReference type="PANTHER" id="PTHR43829:SF9">
    <property type="entry name" value="AQUAPORIN-9"/>
    <property type="match status" value="1"/>
</dbReference>
<evidence type="ECO:0000256" key="1">
    <source>
        <dbReference type="ARBA" id="ARBA00004141"/>
    </source>
</evidence>
<feature type="transmembrane region" description="Helical" evidence="8">
    <location>
        <begin position="227"/>
        <end position="248"/>
    </location>
</feature>
<dbReference type="PROSITE" id="PS00221">
    <property type="entry name" value="MIP"/>
    <property type="match status" value="1"/>
</dbReference>
<dbReference type="PANTHER" id="PTHR43829">
    <property type="entry name" value="AQUAPORIN OR AQUAGLYCEROPORIN RELATED"/>
    <property type="match status" value="1"/>
</dbReference>
<organism evidence="9 10">
    <name type="scientific">Paenibacillus macerans</name>
    <name type="common">Bacillus macerans</name>
    <dbReference type="NCBI Taxonomy" id="44252"/>
    <lineage>
        <taxon>Bacteria</taxon>
        <taxon>Bacillati</taxon>
        <taxon>Bacillota</taxon>
        <taxon>Bacilli</taxon>
        <taxon>Bacillales</taxon>
        <taxon>Paenibacillaceae</taxon>
        <taxon>Paenibacillus</taxon>
    </lineage>
</organism>
<dbReference type="PRINTS" id="PR00783">
    <property type="entry name" value="MINTRINSICP"/>
</dbReference>
<dbReference type="NCBIfam" id="TIGR00861">
    <property type="entry name" value="MIP"/>
    <property type="match status" value="1"/>
</dbReference>
<protein>
    <submittedName>
        <fullName evidence="9">Glycerol uptake facilitator protein</fullName>
    </submittedName>
</protein>
<dbReference type="GO" id="GO:0005886">
    <property type="term" value="C:plasma membrane"/>
    <property type="evidence" value="ECO:0007669"/>
    <property type="project" value="TreeGrafter"/>
</dbReference>
<comment type="similarity">
    <text evidence="2 7">Belongs to the MIP/aquaporin (TC 1.A.8) family.</text>
</comment>
<gene>
    <name evidence="9" type="primary">glpF</name>
    <name evidence="9" type="ORF">DJ90_904</name>
</gene>
<evidence type="ECO:0000256" key="8">
    <source>
        <dbReference type="SAM" id="Phobius"/>
    </source>
</evidence>
<dbReference type="RefSeq" id="WP_051985283.1">
    <property type="nucleotide sequence ID" value="NZ_BGML01000011.1"/>
</dbReference>
<evidence type="ECO:0000256" key="6">
    <source>
        <dbReference type="ARBA" id="ARBA00023136"/>
    </source>
</evidence>
<keyword evidence="10" id="KW-1185">Reference proteome</keyword>
<dbReference type="Pfam" id="PF00230">
    <property type="entry name" value="MIP"/>
    <property type="match status" value="1"/>
</dbReference>
<reference evidence="9 10" key="1">
    <citation type="submission" date="2014-04" db="EMBL/GenBank/DDBJ databases">
        <authorList>
            <person name="Bishop-Lilly K.A."/>
            <person name="Broomall S.M."/>
            <person name="Chain P.S."/>
            <person name="Chertkov O."/>
            <person name="Coyne S.R."/>
            <person name="Daligault H.E."/>
            <person name="Davenport K.W."/>
            <person name="Erkkila T."/>
            <person name="Frey K.G."/>
            <person name="Gibbons H.S."/>
            <person name="Gu W."/>
            <person name="Jaissle J."/>
            <person name="Johnson S.L."/>
            <person name="Koroleva G.I."/>
            <person name="Ladner J.T."/>
            <person name="Lo C.-C."/>
            <person name="Minogue T.D."/>
            <person name="Munk C."/>
            <person name="Palacios G.F."/>
            <person name="Redden C.L."/>
            <person name="Rosenzweig C.N."/>
            <person name="Scholz M.B."/>
            <person name="Teshima H."/>
            <person name="Xu Y."/>
        </authorList>
    </citation>
    <scope>NUCLEOTIDE SEQUENCE [LARGE SCALE GENOMIC DNA]</scope>
    <source>
        <strain evidence="9 10">8244</strain>
    </source>
</reference>
<dbReference type="Proteomes" id="UP000029278">
    <property type="component" value="Unassembled WGS sequence"/>
</dbReference>
<evidence type="ECO:0000313" key="10">
    <source>
        <dbReference type="Proteomes" id="UP000029278"/>
    </source>
</evidence>
<dbReference type="PATRIC" id="fig|44252.3.peg.1361"/>
<feature type="transmembrane region" description="Helical" evidence="8">
    <location>
        <begin position="12"/>
        <end position="32"/>
    </location>
</feature>
<proteinExistence type="inferred from homology"/>
<dbReference type="InterPro" id="IPR000425">
    <property type="entry name" value="MIP"/>
</dbReference>
<keyword evidence="5 8" id="KW-1133">Transmembrane helix</keyword>
<name>A0A091A2P8_PAEMA</name>
<keyword evidence="6 8" id="KW-0472">Membrane</keyword>
<dbReference type="Gene3D" id="1.20.1080.10">
    <property type="entry name" value="Glycerol uptake facilitator protein"/>
    <property type="match status" value="1"/>
</dbReference>
<evidence type="ECO:0000256" key="2">
    <source>
        <dbReference type="ARBA" id="ARBA00006175"/>
    </source>
</evidence>
<dbReference type="SUPFAM" id="SSF81338">
    <property type="entry name" value="Aquaporin-like"/>
    <property type="match status" value="1"/>
</dbReference>
<dbReference type="InterPro" id="IPR050363">
    <property type="entry name" value="MIP/Aquaporin"/>
</dbReference>
<dbReference type="HOGENOM" id="CLU_020019_9_3_9"/>
<dbReference type="EMBL" id="JMQA01000018">
    <property type="protein sequence ID" value="KFN10556.1"/>
    <property type="molecule type" value="Genomic_DNA"/>
</dbReference>
<sequence length="274" mass="28188">MKKTLLGECLAEFIGTFIFLFIGLAAVVSLVAGGSDITWAELTLTWGFAVMLGVYIAGHISGAHLNPAVTISLAVWSGFRRSKVIPYIAAQILGAFAGAATVYAIYRNMILAYEQGAGIVRSTAGGRATASMFSTFPQSGLSLLQAGLIELIITAVLMLVILAVTDGRNGAAPRAGLAAVSIGLTVAVLGIGFGRLTGFAMNPARDLGPRLLLLLSGWGTNALGPNLYGLIVPVFGPIAGALAGGAVYHKLIAPFYPAMPAVVLSAKDQDQPAS</sequence>
<evidence type="ECO:0000256" key="5">
    <source>
        <dbReference type="ARBA" id="ARBA00022989"/>
    </source>
</evidence>
<evidence type="ECO:0000256" key="4">
    <source>
        <dbReference type="ARBA" id="ARBA00022692"/>
    </source>
</evidence>
<accession>A0A091A2P8</accession>